<evidence type="ECO:0000256" key="3">
    <source>
        <dbReference type="ARBA" id="ARBA00021347"/>
    </source>
</evidence>
<dbReference type="SMART" id="SM00512">
    <property type="entry name" value="Skp1"/>
    <property type="match status" value="1"/>
</dbReference>
<dbReference type="AlphaFoldDB" id="A0AAV9V104"/>
<name>A0AAV9V104_9PEZI</name>
<dbReference type="Pfam" id="PF03931">
    <property type="entry name" value="Skp1_POZ"/>
    <property type="match status" value="1"/>
</dbReference>
<comment type="function">
    <text evidence="5">Essential component of the SCF (SKP1-CUL1-F-box protein) E3 ubiquitin ligase complexes, which mediate the ubiquitination and subsequent proteasomal degradation of target proteins. Controls sulfur metabolite repression, probably by mediating the inactivation or degradation of the metR transcription factor.</text>
</comment>
<dbReference type="EMBL" id="JAVHNQ010000003">
    <property type="protein sequence ID" value="KAK6352765.1"/>
    <property type="molecule type" value="Genomic_DNA"/>
</dbReference>
<dbReference type="GO" id="GO:0005634">
    <property type="term" value="C:nucleus"/>
    <property type="evidence" value="ECO:0007669"/>
    <property type="project" value="UniProtKB-SubCell"/>
</dbReference>
<dbReference type="SUPFAM" id="SSF54695">
    <property type="entry name" value="POZ domain"/>
    <property type="match status" value="1"/>
</dbReference>
<gene>
    <name evidence="7" type="ORF">TWF696_004767</name>
</gene>
<evidence type="ECO:0000256" key="1">
    <source>
        <dbReference type="ARBA" id="ARBA00004123"/>
    </source>
</evidence>
<comment type="caution">
    <text evidence="7">The sequence shown here is derived from an EMBL/GenBank/DDBJ whole genome shotgun (WGS) entry which is preliminary data.</text>
</comment>
<dbReference type="GO" id="GO:0006511">
    <property type="term" value="P:ubiquitin-dependent protein catabolic process"/>
    <property type="evidence" value="ECO:0007669"/>
    <property type="project" value="InterPro"/>
</dbReference>
<dbReference type="Proteomes" id="UP001375240">
    <property type="component" value="Unassembled WGS sequence"/>
</dbReference>
<dbReference type="InterPro" id="IPR016073">
    <property type="entry name" value="Skp1_comp_POZ"/>
</dbReference>
<dbReference type="FunFam" id="3.30.710.10:FF:000035">
    <property type="entry name" value="Elongin C transcription elongation factor"/>
    <property type="match status" value="1"/>
</dbReference>
<dbReference type="InterPro" id="IPR011333">
    <property type="entry name" value="SKP1/BTB/POZ_sf"/>
</dbReference>
<evidence type="ECO:0000259" key="6">
    <source>
        <dbReference type="Pfam" id="PF03931"/>
    </source>
</evidence>
<protein>
    <recommendedName>
        <fullName evidence="3">Elongin-C</fullName>
    </recommendedName>
</protein>
<dbReference type="Gene3D" id="3.30.710.10">
    <property type="entry name" value="Potassium Channel Kv1.1, Chain A"/>
    <property type="match status" value="1"/>
</dbReference>
<comment type="similarity">
    <text evidence="2">Belongs to the SKP1 family.</text>
</comment>
<evidence type="ECO:0000256" key="4">
    <source>
        <dbReference type="ARBA" id="ARBA00023242"/>
    </source>
</evidence>
<evidence type="ECO:0000256" key="5">
    <source>
        <dbReference type="ARBA" id="ARBA00045385"/>
    </source>
</evidence>
<evidence type="ECO:0000313" key="8">
    <source>
        <dbReference type="Proteomes" id="UP001375240"/>
    </source>
</evidence>
<proteinExistence type="inferred from homology"/>
<accession>A0AAV9V104</accession>
<reference evidence="7 8" key="1">
    <citation type="submission" date="2019-10" db="EMBL/GenBank/DDBJ databases">
        <authorList>
            <person name="Palmer J.M."/>
        </authorList>
    </citation>
    <scope>NUCLEOTIDE SEQUENCE [LARGE SCALE GENOMIC DNA]</scope>
    <source>
        <strain evidence="7 8">TWF696</strain>
    </source>
</reference>
<dbReference type="CDD" id="cd18321">
    <property type="entry name" value="BTB_POZ_EloC"/>
    <property type="match status" value="1"/>
</dbReference>
<dbReference type="InterPro" id="IPR039948">
    <property type="entry name" value="ELC1"/>
</dbReference>
<keyword evidence="8" id="KW-1185">Reference proteome</keyword>
<organism evidence="7 8">
    <name type="scientific">Orbilia brochopaga</name>
    <dbReference type="NCBI Taxonomy" id="3140254"/>
    <lineage>
        <taxon>Eukaryota</taxon>
        <taxon>Fungi</taxon>
        <taxon>Dikarya</taxon>
        <taxon>Ascomycota</taxon>
        <taxon>Pezizomycotina</taxon>
        <taxon>Orbiliomycetes</taxon>
        <taxon>Orbiliales</taxon>
        <taxon>Orbiliaceae</taxon>
        <taxon>Orbilia</taxon>
    </lineage>
</organism>
<sequence length="104" mass="11904">MADAADDTGSLTLVSNDGFQFVLPKKTAFTSKTIRNMFNKKSGYIEAKENRVRFDEMNAVILEKICEYFCYKEKYAGRKGDIPDFHIPPEMALELMTMADFLET</sequence>
<dbReference type="PANTHER" id="PTHR20648">
    <property type="entry name" value="ELONGIN-C"/>
    <property type="match status" value="1"/>
</dbReference>
<feature type="domain" description="SKP1 component POZ" evidence="6">
    <location>
        <begin position="10"/>
        <end position="71"/>
    </location>
</feature>
<evidence type="ECO:0000256" key="2">
    <source>
        <dbReference type="ARBA" id="ARBA00009993"/>
    </source>
</evidence>
<evidence type="ECO:0000313" key="7">
    <source>
        <dbReference type="EMBL" id="KAK6352765.1"/>
    </source>
</evidence>
<comment type="subcellular location">
    <subcellularLocation>
        <location evidence="1">Nucleus</location>
    </subcellularLocation>
</comment>
<keyword evidence="4" id="KW-0539">Nucleus</keyword>
<dbReference type="InterPro" id="IPR001232">
    <property type="entry name" value="SKP1-like"/>
</dbReference>